<name>A0A239PQF7_9PROT</name>
<sequence length="166" mass="18196">MGGLLKRMAAGLAALACWIGAAQADDLAALDFMTGQWRGTGEAAGAEEWWSPAAAGTKVAAFRWTQGERFIVAELVIISAEEDGIYLRFKHFNADYSVWEEDAPLAYHLVSADGERAEFRLIEPNPRVPAALIYQGLGEELRFRGTNAPDADSHPDDLVLTFERAR</sequence>
<gene>
    <name evidence="3" type="ORF">SAMN06297382_1398</name>
</gene>
<dbReference type="EMBL" id="FZQA01000002">
    <property type="protein sequence ID" value="SNT72358.1"/>
    <property type="molecule type" value="Genomic_DNA"/>
</dbReference>
<evidence type="ECO:0000313" key="4">
    <source>
        <dbReference type="Proteomes" id="UP000198346"/>
    </source>
</evidence>
<dbReference type="Proteomes" id="UP000198346">
    <property type="component" value="Unassembled WGS sequence"/>
</dbReference>
<feature type="domain" description="DUF6265" evidence="2">
    <location>
        <begin position="31"/>
        <end position="135"/>
    </location>
</feature>
<accession>A0A239PQF7</accession>
<dbReference type="OrthoDB" id="7567258at2"/>
<dbReference type="Pfam" id="PF19780">
    <property type="entry name" value="DUF6265"/>
    <property type="match status" value="1"/>
</dbReference>
<evidence type="ECO:0000259" key="2">
    <source>
        <dbReference type="Pfam" id="PF19780"/>
    </source>
</evidence>
<keyword evidence="4" id="KW-1185">Reference proteome</keyword>
<feature type="chain" id="PRO_5012037445" description="DUF6265 domain-containing protein" evidence="1">
    <location>
        <begin position="25"/>
        <end position="166"/>
    </location>
</feature>
<proteinExistence type="predicted"/>
<protein>
    <recommendedName>
        <fullName evidence="2">DUF6265 domain-containing protein</fullName>
    </recommendedName>
</protein>
<reference evidence="3 4" key="1">
    <citation type="submission" date="2017-07" db="EMBL/GenBank/DDBJ databases">
        <authorList>
            <person name="Sun Z.S."/>
            <person name="Albrecht U."/>
            <person name="Echele G."/>
            <person name="Lee C.C."/>
        </authorList>
    </citation>
    <scope>NUCLEOTIDE SEQUENCE [LARGE SCALE GENOMIC DNA]</scope>
    <source>
        <strain evidence="3 4">CGMCC 1.12710</strain>
    </source>
</reference>
<dbReference type="RefSeq" id="WP_089411854.1">
    <property type="nucleotide sequence ID" value="NZ_FZQA01000002.1"/>
</dbReference>
<feature type="signal peptide" evidence="1">
    <location>
        <begin position="1"/>
        <end position="24"/>
    </location>
</feature>
<dbReference type="AlphaFoldDB" id="A0A239PQF7"/>
<dbReference type="InterPro" id="IPR046232">
    <property type="entry name" value="DUF6265"/>
</dbReference>
<keyword evidence="1" id="KW-0732">Signal</keyword>
<evidence type="ECO:0000256" key="1">
    <source>
        <dbReference type="SAM" id="SignalP"/>
    </source>
</evidence>
<organism evidence="3 4">
    <name type="scientific">Amphiplicatus metriothermophilus</name>
    <dbReference type="NCBI Taxonomy" id="1519374"/>
    <lineage>
        <taxon>Bacteria</taxon>
        <taxon>Pseudomonadati</taxon>
        <taxon>Pseudomonadota</taxon>
        <taxon>Alphaproteobacteria</taxon>
        <taxon>Parvularculales</taxon>
        <taxon>Parvularculaceae</taxon>
        <taxon>Amphiplicatus</taxon>
    </lineage>
</organism>
<evidence type="ECO:0000313" key="3">
    <source>
        <dbReference type="EMBL" id="SNT72358.1"/>
    </source>
</evidence>